<keyword evidence="1" id="KW-0238">DNA-binding</keyword>
<protein>
    <recommendedName>
        <fullName evidence="2">Cas12f1-like TNB domain-containing protein</fullName>
    </recommendedName>
</protein>
<dbReference type="AlphaFoldDB" id="A0A133U9A9"/>
<proteinExistence type="predicted"/>
<evidence type="ECO:0000259" key="2">
    <source>
        <dbReference type="Pfam" id="PF07282"/>
    </source>
</evidence>
<feature type="domain" description="Cas12f1-like TNB" evidence="2">
    <location>
        <begin position="321"/>
        <end position="392"/>
    </location>
</feature>
<reference evidence="3 4" key="1">
    <citation type="journal article" date="2016" name="Sci. Rep.">
        <title>Metabolic traits of an uncultured archaeal lineage -MSBL1- from brine pools of the Red Sea.</title>
        <authorList>
            <person name="Mwirichia R."/>
            <person name="Alam I."/>
            <person name="Rashid M."/>
            <person name="Vinu M."/>
            <person name="Ba-Alawi W."/>
            <person name="Anthony Kamau A."/>
            <person name="Kamanda Ngugi D."/>
            <person name="Goker M."/>
            <person name="Klenk H.P."/>
            <person name="Bajic V."/>
            <person name="Stingl U."/>
        </authorList>
    </citation>
    <scope>NUCLEOTIDE SEQUENCE [LARGE SCALE GENOMIC DNA]</scope>
    <source>
        <strain evidence="3">SCGC-AAA259D14</strain>
    </source>
</reference>
<accession>A0A133U9A9</accession>
<evidence type="ECO:0000256" key="1">
    <source>
        <dbReference type="ARBA" id="ARBA00023125"/>
    </source>
</evidence>
<dbReference type="Proteomes" id="UP000070589">
    <property type="component" value="Unassembled WGS sequence"/>
</dbReference>
<evidence type="ECO:0000313" key="4">
    <source>
        <dbReference type="Proteomes" id="UP000070589"/>
    </source>
</evidence>
<gene>
    <name evidence="3" type="ORF">AKJ62_00145</name>
</gene>
<dbReference type="GO" id="GO:0003677">
    <property type="term" value="F:DNA binding"/>
    <property type="evidence" value="ECO:0007669"/>
    <property type="project" value="UniProtKB-KW"/>
</dbReference>
<evidence type="ECO:0000313" key="3">
    <source>
        <dbReference type="EMBL" id="KXA90726.1"/>
    </source>
</evidence>
<organism evidence="3 4">
    <name type="scientific">candidate division MSBL1 archaeon SCGC-AAA259D14</name>
    <dbReference type="NCBI Taxonomy" id="1698261"/>
    <lineage>
        <taxon>Archaea</taxon>
        <taxon>Methanobacteriati</taxon>
        <taxon>Methanobacteriota</taxon>
        <taxon>candidate division MSBL1</taxon>
    </lineage>
</organism>
<sequence length="410" mass="46966">MKLTYEVPVSNPTRRKQCFLEKVSDKFPKMVQWFLTVFEREGLDFGEKSLNRARKIVKELCYPTKERDSKYNCKGAVRFPHSHYYDTAITEAIQKWNSFLTWKEKSGTVKRFPEIEHYAPVLDSQMFELDLEKGWITVKTGRGQENIHIPITVPNKSHYRGLDEARISSIRFKKKSKGFVFLLVQKSDSPETPSPSELGEGSVMGVDLGERNLASFVTIRLDSQQPEIENAHFEKGKKAKKLEYREEKIRKNLQMRRRASEIPKRKWKTTNKKKNLCEKIANKIRKIATRNDVKAMFVGDLKVPTPKNSGALSKRLNNFPFAKLKEAIKRHLNKAGIFVKTIYEGKTEKHDLGTSQKCHKCGSEGERYKGKFSCPSCSLKDYNADLNAAINIAERGIKSLGKTEGLGAVP</sequence>
<name>A0A133U9A9_9EURY</name>
<dbReference type="InterPro" id="IPR010095">
    <property type="entry name" value="Cas12f1-like_TNB"/>
</dbReference>
<dbReference type="Pfam" id="PF07282">
    <property type="entry name" value="Cas12f1-like_TNB"/>
    <property type="match status" value="1"/>
</dbReference>
<dbReference type="EMBL" id="LHXL01000001">
    <property type="protein sequence ID" value="KXA90726.1"/>
    <property type="molecule type" value="Genomic_DNA"/>
</dbReference>
<dbReference type="NCBIfam" id="TIGR01766">
    <property type="entry name" value="IS200/IS605 family accessory protein TnpB-like domain"/>
    <property type="match status" value="1"/>
</dbReference>
<keyword evidence="4" id="KW-1185">Reference proteome</keyword>
<comment type="caution">
    <text evidence="3">The sequence shown here is derived from an EMBL/GenBank/DDBJ whole genome shotgun (WGS) entry which is preliminary data.</text>
</comment>